<feature type="region of interest" description="Disordered" evidence="1">
    <location>
        <begin position="433"/>
        <end position="504"/>
    </location>
</feature>
<sequence>MLDALLADNSSRYETVDPNSYSNEDIQQLVSEMLDNSLDYATQNAVRKRLVCDEVSSPNFKKNVFLVDTLLQPFEHGVNFLFGRTTILHELSALGAEHPRHDDLLQKCRGMFLRTVTGQLGQELIQEFMQNLRFRLHQSIEIGLQGDVEQSYLQQVFTLVIVCCTDTWRRFVAEFDKRGKMQLKGHEAALEESILQSLINTYHWTEHVVQGDTLPSKLTSSSIKKMTGSKSSNQFTKSLGDGALRRTSIDISTPDDTISEFLQKSIHQPPECTDTSGLHLQDQCSKELCESASHSKTIKALVNNFSDILTEKKLMAGTLLSFHAAFSDKVSTCFLGVTLQRPKTQTLMFATINNEGQLNFECDGSQTPSFATSRELFCMYAKDYLQSVEGKDDKDCSQMVLTLDILQFNVAWEDGHQLVGVTDGVRETYELLPQRRVRSKRPPGELPFGLKLPRKKRKVTGGKKRGSQRKHSGQQPAVLNSASSAGGDSDNANEDNSGDSGQEYDDKQEIVQTGPAGQQTLDINEESELVNPISDIAATEERAAKNLETEIQQNDEKRSELAMSLQSSGVAQKTFFSKQLGLDTGAVAAPLDFVLRGVWLGEELGLELLEGYECHIIDMEKLGCNFNDSNIDFLKNEA</sequence>
<evidence type="ECO:0000313" key="2">
    <source>
        <dbReference type="EMBL" id="CAK9057271.1"/>
    </source>
</evidence>
<protein>
    <submittedName>
        <fullName evidence="2">PARP-type domain-containing protein</fullName>
    </submittedName>
</protein>
<evidence type="ECO:0000313" key="3">
    <source>
        <dbReference type="Proteomes" id="UP001642464"/>
    </source>
</evidence>
<evidence type="ECO:0000256" key="1">
    <source>
        <dbReference type="SAM" id="MobiDB-lite"/>
    </source>
</evidence>
<comment type="caution">
    <text evidence="2">The sequence shown here is derived from an EMBL/GenBank/DDBJ whole genome shotgun (WGS) entry which is preliminary data.</text>
</comment>
<keyword evidence="3" id="KW-1185">Reference proteome</keyword>
<feature type="compositionally biased region" description="Basic residues" evidence="1">
    <location>
        <begin position="452"/>
        <end position="472"/>
    </location>
</feature>
<name>A0ABP0N0J0_9DINO</name>
<proteinExistence type="predicted"/>
<feature type="compositionally biased region" description="Low complexity" evidence="1">
    <location>
        <begin position="480"/>
        <end position="490"/>
    </location>
</feature>
<gene>
    <name evidence="2" type="ORF">SCF082_LOCUS30764</name>
</gene>
<dbReference type="EMBL" id="CAXAMM010025570">
    <property type="protein sequence ID" value="CAK9057271.1"/>
    <property type="molecule type" value="Genomic_DNA"/>
</dbReference>
<dbReference type="Proteomes" id="UP001642464">
    <property type="component" value="Unassembled WGS sequence"/>
</dbReference>
<organism evidence="2 3">
    <name type="scientific">Durusdinium trenchii</name>
    <dbReference type="NCBI Taxonomy" id="1381693"/>
    <lineage>
        <taxon>Eukaryota</taxon>
        <taxon>Sar</taxon>
        <taxon>Alveolata</taxon>
        <taxon>Dinophyceae</taxon>
        <taxon>Suessiales</taxon>
        <taxon>Symbiodiniaceae</taxon>
        <taxon>Durusdinium</taxon>
    </lineage>
</organism>
<reference evidence="2 3" key="1">
    <citation type="submission" date="2024-02" db="EMBL/GenBank/DDBJ databases">
        <authorList>
            <person name="Chen Y."/>
            <person name="Shah S."/>
            <person name="Dougan E. K."/>
            <person name="Thang M."/>
            <person name="Chan C."/>
        </authorList>
    </citation>
    <scope>NUCLEOTIDE SEQUENCE [LARGE SCALE GENOMIC DNA]</scope>
</reference>
<accession>A0ABP0N0J0</accession>